<gene>
    <name evidence="2" type="ORF">FO442_18570</name>
</gene>
<keyword evidence="3" id="KW-1185">Reference proteome</keyword>
<dbReference type="Proteomes" id="UP000316008">
    <property type="component" value="Unassembled WGS sequence"/>
</dbReference>
<feature type="transmembrane region" description="Helical" evidence="1">
    <location>
        <begin position="122"/>
        <end position="143"/>
    </location>
</feature>
<keyword evidence="1" id="KW-1133">Transmembrane helix</keyword>
<sequence length="148" mass="16879">MIIVKMPIAVIATFLWIGFVCAISFMEAWLKFRAPRITLPLGLGIGRLVFNALNKVEWIFALAIIVNIIWSGSTELWKWQNLFIIIPFTLLLIQTFWLLPALDARAELYIQGQTPPSSNLHFYYVGMEIIKTICLSTFGLTLFKNTAL</sequence>
<feature type="transmembrane region" description="Helical" evidence="1">
    <location>
        <begin position="7"/>
        <end position="29"/>
    </location>
</feature>
<dbReference type="EMBL" id="VLPL01000014">
    <property type="protein sequence ID" value="TSJ38960.1"/>
    <property type="molecule type" value="Genomic_DNA"/>
</dbReference>
<name>A0A556MGE4_9FLAO</name>
<keyword evidence="1" id="KW-0472">Membrane</keyword>
<dbReference type="AlphaFoldDB" id="A0A556MGE4"/>
<proteinExistence type="predicted"/>
<evidence type="ECO:0000256" key="1">
    <source>
        <dbReference type="SAM" id="Phobius"/>
    </source>
</evidence>
<dbReference type="RefSeq" id="WP_144334721.1">
    <property type="nucleotide sequence ID" value="NZ_VLPL01000014.1"/>
</dbReference>
<evidence type="ECO:0008006" key="4">
    <source>
        <dbReference type="Google" id="ProtNLM"/>
    </source>
</evidence>
<feature type="transmembrane region" description="Helical" evidence="1">
    <location>
        <begin position="49"/>
        <end position="70"/>
    </location>
</feature>
<evidence type="ECO:0000313" key="2">
    <source>
        <dbReference type="EMBL" id="TSJ38960.1"/>
    </source>
</evidence>
<feature type="transmembrane region" description="Helical" evidence="1">
    <location>
        <begin position="82"/>
        <end position="102"/>
    </location>
</feature>
<dbReference type="OrthoDB" id="1098954at2"/>
<reference evidence="2 3" key="1">
    <citation type="submission" date="2019-07" db="EMBL/GenBank/DDBJ databases">
        <authorList>
            <person name="Huq M.A."/>
        </authorList>
    </citation>
    <scope>NUCLEOTIDE SEQUENCE [LARGE SCALE GENOMIC DNA]</scope>
    <source>
        <strain evidence="2 3">MAH-3</strain>
    </source>
</reference>
<organism evidence="2 3">
    <name type="scientific">Fluviicola chungangensis</name>
    <dbReference type="NCBI Taxonomy" id="2597671"/>
    <lineage>
        <taxon>Bacteria</taxon>
        <taxon>Pseudomonadati</taxon>
        <taxon>Bacteroidota</taxon>
        <taxon>Flavobacteriia</taxon>
        <taxon>Flavobacteriales</taxon>
        <taxon>Crocinitomicaceae</taxon>
        <taxon>Fluviicola</taxon>
    </lineage>
</organism>
<evidence type="ECO:0000313" key="3">
    <source>
        <dbReference type="Proteomes" id="UP000316008"/>
    </source>
</evidence>
<comment type="caution">
    <text evidence="2">The sequence shown here is derived from an EMBL/GenBank/DDBJ whole genome shotgun (WGS) entry which is preliminary data.</text>
</comment>
<accession>A0A556MGE4</accession>
<protein>
    <recommendedName>
        <fullName evidence="4">DUF4149 domain-containing protein</fullName>
    </recommendedName>
</protein>
<keyword evidence="1" id="KW-0812">Transmembrane</keyword>